<sequence length="183" mass="20894">MQKMDILTYDQYKNMEEHRLLIHFKGALYQDILTELGSIIQTSMKGESKIKKIFAVFVELAQNILHYSLERIANPDESTSGVGMIVVTERPEGYYVSSGNYISRSKIEGMEEKIKFINGLSPEEKKSYYTKQLRSDRPDESKGAGVGLIDIARKSDAPLVYSIENVPEDKTFFTLTAFFKKED</sequence>
<dbReference type="NCBIfam" id="NF038262">
    <property type="entry name" value="SiaB_fam_kinase"/>
    <property type="match status" value="1"/>
</dbReference>
<dbReference type="Proteomes" id="UP000297693">
    <property type="component" value="Unassembled WGS sequence"/>
</dbReference>
<proteinExistence type="predicted"/>
<evidence type="ECO:0000313" key="2">
    <source>
        <dbReference type="Proteomes" id="UP000297693"/>
    </source>
</evidence>
<accession>A0A4R9K7K1</accession>
<evidence type="ECO:0000313" key="1">
    <source>
        <dbReference type="EMBL" id="TGL62298.1"/>
    </source>
</evidence>
<dbReference type="Pfam" id="PF19788">
    <property type="entry name" value="DUF6272"/>
    <property type="match status" value="1"/>
</dbReference>
<evidence type="ECO:0008006" key="3">
    <source>
        <dbReference type="Google" id="ProtNLM"/>
    </source>
</evidence>
<protein>
    <recommendedName>
        <fullName evidence="3">ATP-binding protein</fullName>
    </recommendedName>
</protein>
<organism evidence="1 2">
    <name type="scientific">Leptospira ognonensis</name>
    <dbReference type="NCBI Taxonomy" id="2484945"/>
    <lineage>
        <taxon>Bacteria</taxon>
        <taxon>Pseudomonadati</taxon>
        <taxon>Spirochaetota</taxon>
        <taxon>Spirochaetia</taxon>
        <taxon>Leptospirales</taxon>
        <taxon>Leptospiraceae</taxon>
        <taxon>Leptospira</taxon>
    </lineage>
</organism>
<gene>
    <name evidence="1" type="ORF">EHQ58_03620</name>
</gene>
<dbReference type="InterPro" id="IPR046239">
    <property type="entry name" value="DUF6272"/>
</dbReference>
<comment type="caution">
    <text evidence="1">The sequence shown here is derived from an EMBL/GenBank/DDBJ whole genome shotgun (WGS) entry which is preliminary data.</text>
</comment>
<reference evidence="1" key="1">
    <citation type="journal article" date="2019" name="PLoS Negl. Trop. Dis.">
        <title>Revisiting the worldwide diversity of Leptospira species in the environment.</title>
        <authorList>
            <person name="Vincent A.T."/>
            <person name="Schiettekatte O."/>
            <person name="Bourhy P."/>
            <person name="Veyrier F.J."/>
            <person name="Picardeau M."/>
        </authorList>
    </citation>
    <scope>NUCLEOTIDE SEQUENCE [LARGE SCALE GENOMIC DNA]</scope>
    <source>
        <strain evidence="1">201702476</strain>
    </source>
</reference>
<dbReference type="RefSeq" id="WP_135622064.1">
    <property type="nucleotide sequence ID" value="NZ_RQGD01000010.1"/>
</dbReference>
<dbReference type="AlphaFoldDB" id="A0A4R9K7K1"/>
<dbReference type="OrthoDB" id="5365713at2"/>
<dbReference type="EMBL" id="RQGD01000010">
    <property type="protein sequence ID" value="TGL62298.1"/>
    <property type="molecule type" value="Genomic_DNA"/>
</dbReference>
<keyword evidence="2" id="KW-1185">Reference proteome</keyword>
<name>A0A4R9K7K1_9LEPT</name>